<name>A0A1G2INT3_9BACT</name>
<dbReference type="EMBL" id="MHPE01000035">
    <property type="protein sequence ID" value="OGZ76425.1"/>
    <property type="molecule type" value="Genomic_DNA"/>
</dbReference>
<comment type="caution">
    <text evidence="1">The sequence shown here is derived from an EMBL/GenBank/DDBJ whole genome shotgun (WGS) entry which is preliminary data.</text>
</comment>
<proteinExistence type="predicted"/>
<dbReference type="GO" id="GO:0003677">
    <property type="term" value="F:DNA binding"/>
    <property type="evidence" value="ECO:0007669"/>
    <property type="project" value="InterPro"/>
</dbReference>
<protein>
    <submittedName>
        <fullName evidence="1">Uncharacterized protein</fullName>
    </submittedName>
</protein>
<evidence type="ECO:0000313" key="2">
    <source>
        <dbReference type="Proteomes" id="UP000178632"/>
    </source>
</evidence>
<dbReference type="InterPro" id="IPR003477">
    <property type="entry name" value="PemK-like"/>
</dbReference>
<dbReference type="Proteomes" id="UP000178632">
    <property type="component" value="Unassembled WGS sequence"/>
</dbReference>
<reference evidence="1 2" key="1">
    <citation type="journal article" date="2016" name="Nat. Commun.">
        <title>Thousands of microbial genomes shed light on interconnected biogeochemical processes in an aquifer system.</title>
        <authorList>
            <person name="Anantharaman K."/>
            <person name="Brown C.T."/>
            <person name="Hug L.A."/>
            <person name="Sharon I."/>
            <person name="Castelle C.J."/>
            <person name="Probst A.J."/>
            <person name="Thomas B.C."/>
            <person name="Singh A."/>
            <person name="Wilkins M.J."/>
            <person name="Karaoz U."/>
            <person name="Brodie E.L."/>
            <person name="Williams K.H."/>
            <person name="Hubbard S.S."/>
            <person name="Banfield J.F."/>
        </authorList>
    </citation>
    <scope>NUCLEOTIDE SEQUENCE [LARGE SCALE GENOMIC DNA]</scope>
</reference>
<dbReference type="Pfam" id="PF02452">
    <property type="entry name" value="PemK_toxin"/>
    <property type="match status" value="1"/>
</dbReference>
<accession>A0A1G2INT3</accession>
<evidence type="ECO:0000313" key="1">
    <source>
        <dbReference type="EMBL" id="OGZ76425.1"/>
    </source>
</evidence>
<organism evidence="1 2">
    <name type="scientific">Candidatus Staskawiczbacteria bacterium RIFCSPLOWO2_12_FULL_37_15</name>
    <dbReference type="NCBI Taxonomy" id="1802218"/>
    <lineage>
        <taxon>Bacteria</taxon>
        <taxon>Candidatus Staskawicziibacteriota</taxon>
    </lineage>
</organism>
<dbReference type="AlphaFoldDB" id="A0A1G2INT3"/>
<dbReference type="InterPro" id="IPR011067">
    <property type="entry name" value="Plasmid_toxin/cell-grow_inhib"/>
</dbReference>
<dbReference type="SUPFAM" id="SSF50118">
    <property type="entry name" value="Cell growth inhibitor/plasmid maintenance toxic component"/>
    <property type="match status" value="1"/>
</dbReference>
<sequence length="82" mass="9909">MFERPVLILRKFNKYILWALPLTRSKKGGDFYYRITQGEEDDSVVILSQIRLISSKRLLRKMRMMKQAEFEEIKNKVKKFLP</sequence>
<gene>
    <name evidence="1" type="ORF">A3G45_02985</name>
</gene>
<dbReference type="Gene3D" id="2.30.30.110">
    <property type="match status" value="1"/>
</dbReference>